<reference evidence="2 3" key="1">
    <citation type="journal article" date="2018" name="Nat. Ecol. Evol.">
        <title>Pezizomycetes genomes reveal the molecular basis of ectomycorrhizal truffle lifestyle.</title>
        <authorList>
            <person name="Murat C."/>
            <person name="Payen T."/>
            <person name="Noel B."/>
            <person name="Kuo A."/>
            <person name="Morin E."/>
            <person name="Chen J."/>
            <person name="Kohler A."/>
            <person name="Krizsan K."/>
            <person name="Balestrini R."/>
            <person name="Da Silva C."/>
            <person name="Montanini B."/>
            <person name="Hainaut M."/>
            <person name="Levati E."/>
            <person name="Barry K.W."/>
            <person name="Belfiori B."/>
            <person name="Cichocki N."/>
            <person name="Clum A."/>
            <person name="Dockter R.B."/>
            <person name="Fauchery L."/>
            <person name="Guy J."/>
            <person name="Iotti M."/>
            <person name="Le Tacon F."/>
            <person name="Lindquist E.A."/>
            <person name="Lipzen A."/>
            <person name="Malagnac F."/>
            <person name="Mello A."/>
            <person name="Molinier V."/>
            <person name="Miyauchi S."/>
            <person name="Poulain J."/>
            <person name="Riccioni C."/>
            <person name="Rubini A."/>
            <person name="Sitrit Y."/>
            <person name="Splivallo R."/>
            <person name="Traeger S."/>
            <person name="Wang M."/>
            <person name="Zifcakova L."/>
            <person name="Wipf D."/>
            <person name="Zambonelli A."/>
            <person name="Paolocci F."/>
            <person name="Nowrousian M."/>
            <person name="Ottonello S."/>
            <person name="Baldrian P."/>
            <person name="Spatafora J.W."/>
            <person name="Henrissat B."/>
            <person name="Nagy L.G."/>
            <person name="Aury J.M."/>
            <person name="Wincker P."/>
            <person name="Grigoriev I.V."/>
            <person name="Bonfante P."/>
            <person name="Martin F.M."/>
        </authorList>
    </citation>
    <scope>NUCLEOTIDE SEQUENCE [LARGE SCALE GENOMIC DNA]</scope>
    <source>
        <strain evidence="2 3">ATCC MYA-4762</strain>
    </source>
</reference>
<dbReference type="InParanoid" id="A0A3N4M8X1"/>
<sequence length="122" mass="14099">MSRMRTAKLGFQQRVRNSAARFELVLKSATVMSWLSPSHIRYESLLCGYGLRYKDCSIRGGFLILYSASSNCLFGIYYFATSLPYITHPISHVLKLSSPFLRFNTNHVCLLYEYDYVDLFSN</sequence>
<evidence type="ECO:0000313" key="2">
    <source>
        <dbReference type="EMBL" id="RPB26305.1"/>
    </source>
</evidence>
<keyword evidence="1" id="KW-0472">Membrane</keyword>
<dbReference type="AlphaFoldDB" id="A0A3N4M8X1"/>
<evidence type="ECO:0000313" key="3">
    <source>
        <dbReference type="Proteomes" id="UP000267821"/>
    </source>
</evidence>
<protein>
    <submittedName>
        <fullName evidence="2">Uncharacterized protein</fullName>
    </submittedName>
</protein>
<proteinExistence type="predicted"/>
<evidence type="ECO:0000256" key="1">
    <source>
        <dbReference type="SAM" id="Phobius"/>
    </source>
</evidence>
<keyword evidence="3" id="KW-1185">Reference proteome</keyword>
<gene>
    <name evidence="2" type="ORF">L211DRAFT_708476</name>
</gene>
<name>A0A3N4M8X1_9PEZI</name>
<organism evidence="2 3">
    <name type="scientific">Terfezia boudieri ATCC MYA-4762</name>
    <dbReference type="NCBI Taxonomy" id="1051890"/>
    <lineage>
        <taxon>Eukaryota</taxon>
        <taxon>Fungi</taxon>
        <taxon>Dikarya</taxon>
        <taxon>Ascomycota</taxon>
        <taxon>Pezizomycotina</taxon>
        <taxon>Pezizomycetes</taxon>
        <taxon>Pezizales</taxon>
        <taxon>Pezizaceae</taxon>
        <taxon>Terfezia</taxon>
    </lineage>
</organism>
<feature type="transmembrane region" description="Helical" evidence="1">
    <location>
        <begin position="62"/>
        <end position="80"/>
    </location>
</feature>
<accession>A0A3N4M8X1</accession>
<keyword evidence="1" id="KW-1133">Transmembrane helix</keyword>
<dbReference type="EMBL" id="ML121535">
    <property type="protein sequence ID" value="RPB26305.1"/>
    <property type="molecule type" value="Genomic_DNA"/>
</dbReference>
<dbReference type="Proteomes" id="UP000267821">
    <property type="component" value="Unassembled WGS sequence"/>
</dbReference>
<keyword evidence="1" id="KW-0812">Transmembrane</keyword>